<sequence length="62" mass="7017">MFIQTDTVLLGAMVIRNEDQKDFDKDITTISSTVKKSLSSAFVAKDKKEINLNSFENIQMCD</sequence>
<dbReference type="EMBL" id="BAABUK010000009">
    <property type="protein sequence ID" value="GAA5811358.1"/>
    <property type="molecule type" value="Genomic_DNA"/>
</dbReference>
<protein>
    <submittedName>
        <fullName evidence="1">Uncharacterized protein</fullName>
    </submittedName>
</protein>
<organism evidence="1 2">
    <name type="scientific">Mucor flavus</name>
    <dbReference type="NCBI Taxonomy" id="439312"/>
    <lineage>
        <taxon>Eukaryota</taxon>
        <taxon>Fungi</taxon>
        <taxon>Fungi incertae sedis</taxon>
        <taxon>Mucoromycota</taxon>
        <taxon>Mucoromycotina</taxon>
        <taxon>Mucoromycetes</taxon>
        <taxon>Mucorales</taxon>
        <taxon>Mucorineae</taxon>
        <taxon>Mucoraceae</taxon>
        <taxon>Mucor</taxon>
    </lineage>
</organism>
<dbReference type="Proteomes" id="UP001473302">
    <property type="component" value="Unassembled WGS sequence"/>
</dbReference>
<name>A0ABP9YWX5_9FUNG</name>
<reference evidence="1 2" key="1">
    <citation type="submission" date="2024-04" db="EMBL/GenBank/DDBJ databases">
        <title>genome sequences of Mucor flavus KT1a and Helicostylum pulchrum KT1b strains isolated from the surface of a dry-aged beef.</title>
        <authorList>
            <person name="Toyotome T."/>
            <person name="Hosono M."/>
            <person name="Torimaru M."/>
            <person name="Fukuda K."/>
            <person name="Mikami N."/>
        </authorList>
    </citation>
    <scope>NUCLEOTIDE SEQUENCE [LARGE SCALE GENOMIC DNA]</scope>
    <source>
        <strain evidence="1 2">KT1a</strain>
    </source>
</reference>
<accession>A0ABP9YWX5</accession>
<gene>
    <name evidence="1" type="ORF">MFLAVUS_004792</name>
</gene>
<evidence type="ECO:0000313" key="2">
    <source>
        <dbReference type="Proteomes" id="UP001473302"/>
    </source>
</evidence>
<comment type="caution">
    <text evidence="1">The sequence shown here is derived from an EMBL/GenBank/DDBJ whole genome shotgun (WGS) entry which is preliminary data.</text>
</comment>
<evidence type="ECO:0000313" key="1">
    <source>
        <dbReference type="EMBL" id="GAA5811358.1"/>
    </source>
</evidence>
<proteinExistence type="predicted"/>
<keyword evidence="2" id="KW-1185">Reference proteome</keyword>